<evidence type="ECO:0000313" key="3">
    <source>
        <dbReference type="Proteomes" id="UP000015105"/>
    </source>
</evidence>
<keyword evidence="3" id="KW-1185">Reference proteome</keyword>
<feature type="region of interest" description="Disordered" evidence="1">
    <location>
        <begin position="1"/>
        <end position="92"/>
    </location>
</feature>
<feature type="compositionally biased region" description="Polar residues" evidence="1">
    <location>
        <begin position="1"/>
        <end position="15"/>
    </location>
</feature>
<reference evidence="2" key="3">
    <citation type="journal article" date="2017" name="Nature">
        <title>Genome sequence of the progenitor of the wheat D genome Aegilops tauschii.</title>
        <authorList>
            <person name="Luo M.C."/>
            <person name="Gu Y.Q."/>
            <person name="Puiu D."/>
            <person name="Wang H."/>
            <person name="Twardziok S.O."/>
            <person name="Deal K.R."/>
            <person name="Huo N."/>
            <person name="Zhu T."/>
            <person name="Wang L."/>
            <person name="Wang Y."/>
            <person name="McGuire P.E."/>
            <person name="Liu S."/>
            <person name="Long H."/>
            <person name="Ramasamy R.K."/>
            <person name="Rodriguez J.C."/>
            <person name="Van S.L."/>
            <person name="Yuan L."/>
            <person name="Wang Z."/>
            <person name="Xia Z."/>
            <person name="Xiao L."/>
            <person name="Anderson O.D."/>
            <person name="Ouyang S."/>
            <person name="Liang Y."/>
            <person name="Zimin A.V."/>
            <person name="Pertea G."/>
            <person name="Qi P."/>
            <person name="Bennetzen J.L."/>
            <person name="Dai X."/>
            <person name="Dawson M.W."/>
            <person name="Muller H.G."/>
            <person name="Kugler K."/>
            <person name="Rivarola-Duarte L."/>
            <person name="Spannagl M."/>
            <person name="Mayer K.F.X."/>
            <person name="Lu F.H."/>
            <person name="Bevan M.W."/>
            <person name="Leroy P."/>
            <person name="Li P."/>
            <person name="You F.M."/>
            <person name="Sun Q."/>
            <person name="Liu Z."/>
            <person name="Lyons E."/>
            <person name="Wicker T."/>
            <person name="Salzberg S.L."/>
            <person name="Devos K.M."/>
            <person name="Dvorak J."/>
        </authorList>
    </citation>
    <scope>NUCLEOTIDE SEQUENCE [LARGE SCALE GENOMIC DNA]</scope>
    <source>
        <strain evidence="2">cv. AL8/78</strain>
    </source>
</reference>
<dbReference type="AlphaFoldDB" id="A0A453BDC3"/>
<evidence type="ECO:0000313" key="2">
    <source>
        <dbReference type="EnsemblPlants" id="AET2Gv20467000.1"/>
    </source>
</evidence>
<reference evidence="2" key="5">
    <citation type="journal article" date="2021" name="G3 (Bethesda)">
        <title>Aegilops tauschii genome assembly Aet v5.0 features greater sequence contiguity and improved annotation.</title>
        <authorList>
            <person name="Wang L."/>
            <person name="Zhu T."/>
            <person name="Rodriguez J.C."/>
            <person name="Deal K.R."/>
            <person name="Dubcovsky J."/>
            <person name="McGuire P.E."/>
            <person name="Lux T."/>
            <person name="Spannagl M."/>
            <person name="Mayer K.F.X."/>
            <person name="Baldrich P."/>
            <person name="Meyers B.C."/>
            <person name="Huo N."/>
            <person name="Gu Y.Q."/>
            <person name="Zhou H."/>
            <person name="Devos K.M."/>
            <person name="Bennetzen J.L."/>
            <person name="Unver T."/>
            <person name="Budak H."/>
            <person name="Gulick P.J."/>
            <person name="Galiba G."/>
            <person name="Kalapos B."/>
            <person name="Nelson D.R."/>
            <person name="Li P."/>
            <person name="You F.M."/>
            <person name="Luo M.C."/>
            <person name="Dvorak J."/>
        </authorList>
    </citation>
    <scope>NUCLEOTIDE SEQUENCE [LARGE SCALE GENOMIC DNA]</scope>
    <source>
        <strain evidence="2">cv. AL8/78</strain>
    </source>
</reference>
<reference evidence="3" key="1">
    <citation type="journal article" date="2014" name="Science">
        <title>Ancient hybridizations among the ancestral genomes of bread wheat.</title>
        <authorList>
            <consortium name="International Wheat Genome Sequencing Consortium,"/>
            <person name="Marcussen T."/>
            <person name="Sandve S.R."/>
            <person name="Heier L."/>
            <person name="Spannagl M."/>
            <person name="Pfeifer M."/>
            <person name="Jakobsen K.S."/>
            <person name="Wulff B.B."/>
            <person name="Steuernagel B."/>
            <person name="Mayer K.F."/>
            <person name="Olsen O.A."/>
        </authorList>
    </citation>
    <scope>NUCLEOTIDE SEQUENCE [LARGE SCALE GENOMIC DNA]</scope>
    <source>
        <strain evidence="3">cv. AL8/78</strain>
    </source>
</reference>
<reference evidence="2" key="4">
    <citation type="submission" date="2019-03" db="UniProtKB">
        <authorList>
            <consortium name="EnsemblPlants"/>
        </authorList>
    </citation>
    <scope>IDENTIFICATION</scope>
</reference>
<organism evidence="2 3">
    <name type="scientific">Aegilops tauschii subsp. strangulata</name>
    <name type="common">Goatgrass</name>
    <dbReference type="NCBI Taxonomy" id="200361"/>
    <lineage>
        <taxon>Eukaryota</taxon>
        <taxon>Viridiplantae</taxon>
        <taxon>Streptophyta</taxon>
        <taxon>Embryophyta</taxon>
        <taxon>Tracheophyta</taxon>
        <taxon>Spermatophyta</taxon>
        <taxon>Magnoliopsida</taxon>
        <taxon>Liliopsida</taxon>
        <taxon>Poales</taxon>
        <taxon>Poaceae</taxon>
        <taxon>BOP clade</taxon>
        <taxon>Pooideae</taxon>
        <taxon>Triticodae</taxon>
        <taxon>Triticeae</taxon>
        <taxon>Triticinae</taxon>
        <taxon>Aegilops</taxon>
    </lineage>
</organism>
<reference evidence="3" key="2">
    <citation type="journal article" date="2017" name="Nat. Plants">
        <title>The Aegilops tauschii genome reveals multiple impacts of transposons.</title>
        <authorList>
            <person name="Zhao G."/>
            <person name="Zou C."/>
            <person name="Li K."/>
            <person name="Wang K."/>
            <person name="Li T."/>
            <person name="Gao L."/>
            <person name="Zhang X."/>
            <person name="Wang H."/>
            <person name="Yang Z."/>
            <person name="Liu X."/>
            <person name="Jiang W."/>
            <person name="Mao L."/>
            <person name="Kong X."/>
            <person name="Jiao Y."/>
            <person name="Jia J."/>
        </authorList>
    </citation>
    <scope>NUCLEOTIDE SEQUENCE [LARGE SCALE GENOMIC DNA]</scope>
    <source>
        <strain evidence="3">cv. AL8/78</strain>
    </source>
</reference>
<dbReference type="EnsemblPlants" id="AET2Gv20467000.1">
    <property type="protein sequence ID" value="AET2Gv20467000.1"/>
    <property type="gene ID" value="AET2Gv20467000"/>
</dbReference>
<protein>
    <submittedName>
        <fullName evidence="2">Uncharacterized protein</fullName>
    </submittedName>
</protein>
<dbReference type="Proteomes" id="UP000015105">
    <property type="component" value="Chromosome 2D"/>
</dbReference>
<feature type="compositionally biased region" description="Basic residues" evidence="1">
    <location>
        <begin position="57"/>
        <end position="83"/>
    </location>
</feature>
<proteinExistence type="predicted"/>
<evidence type="ECO:0000256" key="1">
    <source>
        <dbReference type="SAM" id="MobiDB-lite"/>
    </source>
</evidence>
<accession>A0A453BDC3</accession>
<name>A0A453BDC3_AEGTS</name>
<dbReference type="Gramene" id="AET2Gv20467000.1">
    <property type="protein sequence ID" value="AET2Gv20467000.1"/>
    <property type="gene ID" value="AET2Gv20467000"/>
</dbReference>
<sequence length="92" mass="10622">MQRLKNPNQTTSRNGGIQILEESVRPSSRRRRGEKVQRGDVDSALLHPFHEQDGQRRERHGSRQRCTVKHQPHSAKRFSRVHHSTGFSTCGL</sequence>